<dbReference type="HOGENOM" id="CLU_2850704_0_0_1"/>
<evidence type="ECO:0000313" key="3">
    <source>
        <dbReference type="Proteomes" id="UP000011064"/>
    </source>
</evidence>
<evidence type="ECO:0000256" key="1">
    <source>
        <dbReference type="SAM" id="MobiDB-lite"/>
    </source>
</evidence>
<sequence>MTRNDPQRGTKSEVPQAREIEDGKTTHDKPSPRAVANRKAFWPSAAYSATAAGHGRPKAAPRSSW</sequence>
<accession>L8FSV0</accession>
<organism evidence="2 3">
    <name type="scientific">Pseudogymnoascus destructans (strain ATCC MYA-4855 / 20631-21)</name>
    <name type="common">Bat white-nose syndrome fungus</name>
    <name type="synonym">Geomyces destructans</name>
    <dbReference type="NCBI Taxonomy" id="658429"/>
    <lineage>
        <taxon>Eukaryota</taxon>
        <taxon>Fungi</taxon>
        <taxon>Dikarya</taxon>
        <taxon>Ascomycota</taxon>
        <taxon>Pezizomycotina</taxon>
        <taxon>Leotiomycetes</taxon>
        <taxon>Thelebolales</taxon>
        <taxon>Thelebolaceae</taxon>
        <taxon>Pseudogymnoascus</taxon>
    </lineage>
</organism>
<evidence type="ECO:0000313" key="2">
    <source>
        <dbReference type="EMBL" id="ELR03957.1"/>
    </source>
</evidence>
<keyword evidence="3" id="KW-1185">Reference proteome</keyword>
<feature type="compositionally biased region" description="Basic and acidic residues" evidence="1">
    <location>
        <begin position="1"/>
        <end position="31"/>
    </location>
</feature>
<dbReference type="InParanoid" id="L8FSV0"/>
<dbReference type="EMBL" id="GL574799">
    <property type="protein sequence ID" value="ELR03957.1"/>
    <property type="molecule type" value="Genomic_DNA"/>
</dbReference>
<proteinExistence type="predicted"/>
<feature type="region of interest" description="Disordered" evidence="1">
    <location>
        <begin position="1"/>
        <end position="35"/>
    </location>
</feature>
<dbReference type="VEuPathDB" id="FungiDB:GMDG_08959"/>
<name>L8FSV0_PSED2</name>
<gene>
    <name evidence="2" type="ORF">GMDG_08959</name>
</gene>
<reference evidence="3" key="1">
    <citation type="submission" date="2010-09" db="EMBL/GenBank/DDBJ databases">
        <title>The genome sequence of Geomyces destructans 20631-21.</title>
        <authorList>
            <consortium name="The Broad Institute Genome Sequencing Platform"/>
            <person name="Cuomo C.A."/>
            <person name="Blehert D.S."/>
            <person name="Lorch J.M."/>
            <person name="Young S.K."/>
            <person name="Zeng Q."/>
            <person name="Gargeya S."/>
            <person name="Fitzgerald M."/>
            <person name="Haas B."/>
            <person name="Abouelleil A."/>
            <person name="Alvarado L."/>
            <person name="Arachchi H.M."/>
            <person name="Berlin A."/>
            <person name="Brown A."/>
            <person name="Chapman S.B."/>
            <person name="Chen Z."/>
            <person name="Dunbar C."/>
            <person name="Freedman E."/>
            <person name="Gearin G."/>
            <person name="Gellesch M."/>
            <person name="Goldberg J."/>
            <person name="Griggs A."/>
            <person name="Gujja S."/>
            <person name="Heiman D."/>
            <person name="Howarth C."/>
            <person name="Larson L."/>
            <person name="Lui A."/>
            <person name="MacDonald P.J.P."/>
            <person name="Montmayeur A."/>
            <person name="Murphy C."/>
            <person name="Neiman D."/>
            <person name="Pearson M."/>
            <person name="Priest M."/>
            <person name="Roberts A."/>
            <person name="Saif S."/>
            <person name="Shea T."/>
            <person name="Shenoy N."/>
            <person name="Sisk P."/>
            <person name="Stolte C."/>
            <person name="Sykes S."/>
            <person name="Wortman J."/>
            <person name="Nusbaum C."/>
            <person name="Birren B."/>
        </authorList>
    </citation>
    <scope>NUCLEOTIDE SEQUENCE [LARGE SCALE GENOMIC DNA]</scope>
    <source>
        <strain evidence="3">ATCC MYA-4855 / 20631-21</strain>
    </source>
</reference>
<dbReference type="Proteomes" id="UP000011064">
    <property type="component" value="Unassembled WGS sequence"/>
</dbReference>
<dbReference type="AlphaFoldDB" id="L8FSV0"/>
<protein>
    <submittedName>
        <fullName evidence="2">Uncharacterized protein</fullName>
    </submittedName>
</protein>